<dbReference type="Pfam" id="PF00359">
    <property type="entry name" value="PTS_EIIA_2"/>
    <property type="match status" value="1"/>
</dbReference>
<evidence type="ECO:0000313" key="2">
    <source>
        <dbReference type="EMBL" id="EEF61638.1"/>
    </source>
</evidence>
<feature type="domain" description="PTS EIIA type-2" evidence="1">
    <location>
        <begin position="5"/>
        <end position="131"/>
    </location>
</feature>
<name>B9XEC4_PEDPL</name>
<dbReference type="Proteomes" id="UP000003688">
    <property type="component" value="Unassembled WGS sequence"/>
</dbReference>
<dbReference type="PANTHER" id="PTHR47738">
    <property type="entry name" value="PTS SYSTEM FRUCTOSE-LIKE EIIA COMPONENT-RELATED"/>
    <property type="match status" value="1"/>
</dbReference>
<evidence type="ECO:0000259" key="1">
    <source>
        <dbReference type="PROSITE" id="PS51094"/>
    </source>
</evidence>
<dbReference type="RefSeq" id="WP_007414172.1">
    <property type="nucleotide sequence ID" value="NZ_ABOX02000008.1"/>
</dbReference>
<dbReference type="InterPro" id="IPR051541">
    <property type="entry name" value="PTS_SugarTrans_NitroReg"/>
</dbReference>
<dbReference type="AlphaFoldDB" id="B9XEC4"/>
<keyword evidence="3" id="KW-1185">Reference proteome</keyword>
<reference evidence="2 3" key="1">
    <citation type="journal article" date="2011" name="J. Bacteriol.">
        <title>Genome sequence of 'Pedosphaera parvula' Ellin514, an aerobic Verrucomicrobial isolate from pasture soil.</title>
        <authorList>
            <person name="Kant R."/>
            <person name="van Passel M.W."/>
            <person name="Sangwan P."/>
            <person name="Palva A."/>
            <person name="Lucas S."/>
            <person name="Copeland A."/>
            <person name="Lapidus A."/>
            <person name="Glavina Del Rio T."/>
            <person name="Dalin E."/>
            <person name="Tice H."/>
            <person name="Bruce D."/>
            <person name="Goodwin L."/>
            <person name="Pitluck S."/>
            <person name="Chertkov O."/>
            <person name="Larimer F.W."/>
            <person name="Land M.L."/>
            <person name="Hauser L."/>
            <person name="Brettin T.S."/>
            <person name="Detter J.C."/>
            <person name="Han S."/>
            <person name="de Vos W.M."/>
            <person name="Janssen P.H."/>
            <person name="Smidt H."/>
        </authorList>
    </citation>
    <scope>NUCLEOTIDE SEQUENCE [LARGE SCALE GENOMIC DNA]</scope>
    <source>
        <strain evidence="2 3">Ellin514</strain>
    </source>
</reference>
<dbReference type="Gene3D" id="3.40.930.10">
    <property type="entry name" value="Mannitol-specific EII, Chain A"/>
    <property type="match status" value="1"/>
</dbReference>
<dbReference type="SUPFAM" id="SSF55804">
    <property type="entry name" value="Phoshotransferase/anion transport protein"/>
    <property type="match status" value="1"/>
</dbReference>
<evidence type="ECO:0000313" key="3">
    <source>
        <dbReference type="Proteomes" id="UP000003688"/>
    </source>
</evidence>
<accession>B9XEC4</accession>
<dbReference type="InterPro" id="IPR016152">
    <property type="entry name" value="PTrfase/Anion_transptr"/>
</dbReference>
<dbReference type="InterPro" id="IPR002178">
    <property type="entry name" value="PTS_EIIA_type-2_dom"/>
</dbReference>
<organism evidence="2 3">
    <name type="scientific">Pedosphaera parvula (strain Ellin514)</name>
    <dbReference type="NCBI Taxonomy" id="320771"/>
    <lineage>
        <taxon>Bacteria</taxon>
        <taxon>Pseudomonadati</taxon>
        <taxon>Verrucomicrobiota</taxon>
        <taxon>Pedosphaerae</taxon>
        <taxon>Pedosphaerales</taxon>
        <taxon>Pedosphaeraceae</taxon>
        <taxon>Pedosphaera</taxon>
    </lineage>
</organism>
<dbReference type="OrthoDB" id="95460at2"/>
<gene>
    <name evidence="2" type="ORF">Cflav_PD4678</name>
</gene>
<dbReference type="EMBL" id="ABOX02000008">
    <property type="protein sequence ID" value="EEF61638.1"/>
    <property type="molecule type" value="Genomic_DNA"/>
</dbReference>
<protein>
    <submittedName>
        <fullName evidence="2">Putative PTS IIA-like nitrogen-regulatory protein PtsN</fullName>
    </submittedName>
</protein>
<comment type="caution">
    <text evidence="2">The sequence shown here is derived from an EMBL/GenBank/DDBJ whole genome shotgun (WGS) entry which is preliminary data.</text>
</comment>
<sequence length="131" mass="14671">MNLRDFFGPDKFLPDLQAANRWEVIDELISHLVVTNQIKPEHREVLTAAVKEREIAMSTGIGFGIGLPHALSDLVDDVVAVCGQSKQGIDYNAPDNQPVKCVVLFLSPRRQQEQHTRFLADLAKALHKRDS</sequence>
<proteinExistence type="predicted"/>
<dbReference type="STRING" id="320771.Cflav_PD4678"/>
<dbReference type="PROSITE" id="PS51094">
    <property type="entry name" value="PTS_EIIA_TYPE_2"/>
    <property type="match status" value="1"/>
</dbReference>